<dbReference type="InterPro" id="IPR025756">
    <property type="entry name" value="Myb_CC_LHEQLE"/>
</dbReference>
<protein>
    <submittedName>
        <fullName evidence="6">Uncharacterized protein</fullName>
    </submittedName>
</protein>
<reference evidence="6" key="2">
    <citation type="journal article" date="2022" name="Hortic Res">
        <title>The genome of Dioscorea zingiberensis sheds light on the biosynthesis, origin and evolution of the medicinally important diosgenin saponins.</title>
        <authorList>
            <person name="Li Y."/>
            <person name="Tan C."/>
            <person name="Li Z."/>
            <person name="Guo J."/>
            <person name="Li S."/>
            <person name="Chen X."/>
            <person name="Wang C."/>
            <person name="Dai X."/>
            <person name="Yang H."/>
            <person name="Song W."/>
            <person name="Hou L."/>
            <person name="Xu J."/>
            <person name="Tong Z."/>
            <person name="Xu A."/>
            <person name="Yuan X."/>
            <person name="Wang W."/>
            <person name="Yang Q."/>
            <person name="Chen L."/>
            <person name="Sun Z."/>
            <person name="Wang K."/>
            <person name="Pan B."/>
            <person name="Chen J."/>
            <person name="Bao Y."/>
            <person name="Liu F."/>
            <person name="Qi X."/>
            <person name="Gang D.R."/>
            <person name="Wen J."/>
            <person name="Li J."/>
        </authorList>
    </citation>
    <scope>NUCLEOTIDE SEQUENCE</scope>
    <source>
        <strain evidence="6">Dzin_1.0</strain>
    </source>
</reference>
<evidence type="ECO:0000256" key="1">
    <source>
        <dbReference type="ARBA" id="ARBA00023015"/>
    </source>
</evidence>
<dbReference type="Proteomes" id="UP001085076">
    <property type="component" value="Miscellaneous, Linkage group lg01"/>
</dbReference>
<dbReference type="PANTHER" id="PTHR31499">
    <property type="entry name" value="MYB FAMILY TRANSCRIPTION FACTOR PHL11"/>
    <property type="match status" value="1"/>
</dbReference>
<evidence type="ECO:0000256" key="3">
    <source>
        <dbReference type="ARBA" id="ARBA00023242"/>
    </source>
</evidence>
<dbReference type="PANTHER" id="PTHR31499:SF80">
    <property type="entry name" value="HTH MYB-TYPE DOMAIN-CONTAINING PROTEIN"/>
    <property type="match status" value="1"/>
</dbReference>
<evidence type="ECO:0000259" key="4">
    <source>
        <dbReference type="Pfam" id="PF00249"/>
    </source>
</evidence>
<dbReference type="Pfam" id="PF14379">
    <property type="entry name" value="Myb_CC_LHEQLE"/>
    <property type="match status" value="1"/>
</dbReference>
<dbReference type="GO" id="GO:0003677">
    <property type="term" value="F:DNA binding"/>
    <property type="evidence" value="ECO:0007669"/>
    <property type="project" value="InterPro"/>
</dbReference>
<reference evidence="6" key="1">
    <citation type="submission" date="2021-03" db="EMBL/GenBank/DDBJ databases">
        <authorList>
            <person name="Li Z."/>
            <person name="Yang C."/>
        </authorList>
    </citation>
    <scope>NUCLEOTIDE SEQUENCE</scope>
    <source>
        <strain evidence="6">Dzin_1.0</strain>
        <tissue evidence="6">Leaf</tissue>
    </source>
</reference>
<accession>A0A9D5HVL1</accession>
<evidence type="ECO:0000256" key="2">
    <source>
        <dbReference type="ARBA" id="ARBA00023163"/>
    </source>
</evidence>
<evidence type="ECO:0000313" key="6">
    <source>
        <dbReference type="EMBL" id="KAJ0989974.1"/>
    </source>
</evidence>
<dbReference type="SUPFAM" id="SSF46689">
    <property type="entry name" value="Homeodomain-like"/>
    <property type="match status" value="1"/>
</dbReference>
<dbReference type="Gene3D" id="1.10.10.60">
    <property type="entry name" value="Homeodomain-like"/>
    <property type="match status" value="1"/>
</dbReference>
<dbReference type="InterPro" id="IPR046955">
    <property type="entry name" value="PHR1-like"/>
</dbReference>
<keyword evidence="1" id="KW-0805">Transcription regulation</keyword>
<dbReference type="GO" id="GO:0003700">
    <property type="term" value="F:DNA-binding transcription factor activity"/>
    <property type="evidence" value="ECO:0007669"/>
    <property type="project" value="InterPro"/>
</dbReference>
<feature type="domain" description="Myb-like" evidence="4">
    <location>
        <begin position="100"/>
        <end position="149"/>
    </location>
</feature>
<dbReference type="EMBL" id="JAGGNH010000001">
    <property type="protein sequence ID" value="KAJ0989974.1"/>
    <property type="molecule type" value="Genomic_DNA"/>
</dbReference>
<feature type="domain" description="MYB-CC type transcription factor LHEQLE-containing" evidence="5">
    <location>
        <begin position="182"/>
        <end position="227"/>
    </location>
</feature>
<proteinExistence type="predicted"/>
<dbReference type="InterPro" id="IPR001005">
    <property type="entry name" value="SANT/Myb"/>
</dbReference>
<evidence type="ECO:0000313" key="7">
    <source>
        <dbReference type="Proteomes" id="UP001085076"/>
    </source>
</evidence>
<dbReference type="OrthoDB" id="758078at2759"/>
<keyword evidence="2" id="KW-0804">Transcription</keyword>
<dbReference type="FunFam" id="1.10.10.60:FF:000002">
    <property type="entry name" value="Myb family transcription factor"/>
    <property type="match status" value="1"/>
</dbReference>
<dbReference type="Pfam" id="PF00249">
    <property type="entry name" value="Myb_DNA-binding"/>
    <property type="match status" value="1"/>
</dbReference>
<comment type="caution">
    <text evidence="6">The sequence shown here is derived from an EMBL/GenBank/DDBJ whole genome shotgun (WGS) entry which is preliminary data.</text>
</comment>
<sequence length="288" mass="32727">MNLEKQTANSFVSKENISNCYASHAQMQHHQSSFPNSLSNSHLMQSRFPISSQAISHTNCGSLLEVEGIKAAYTSPWMGITNFRSTNQPIEMRTGKQRIRWTHDLHEQFVDAVNCLGGPLKATPKGILRLMKSQGLTIFHIKSHLQKYRTVCIVNFSEGKHGAKANHDGIPIHNSKIIGGLHISETLRLQLDVQKNLNEQLEFQKKLQSRIEEHSNYLLRMFEVQKRSCSYLENAKAKNEMDQYAAESSSGGGYGELSEIISLNQYSDKKQFAYENAWNGKEITNHFR</sequence>
<organism evidence="6 7">
    <name type="scientific">Dioscorea zingiberensis</name>
    <dbReference type="NCBI Taxonomy" id="325984"/>
    <lineage>
        <taxon>Eukaryota</taxon>
        <taxon>Viridiplantae</taxon>
        <taxon>Streptophyta</taxon>
        <taxon>Embryophyta</taxon>
        <taxon>Tracheophyta</taxon>
        <taxon>Spermatophyta</taxon>
        <taxon>Magnoliopsida</taxon>
        <taxon>Liliopsida</taxon>
        <taxon>Dioscoreales</taxon>
        <taxon>Dioscoreaceae</taxon>
        <taxon>Dioscorea</taxon>
    </lineage>
</organism>
<gene>
    <name evidence="6" type="ORF">J5N97_008330</name>
</gene>
<name>A0A9D5HVL1_9LILI</name>
<evidence type="ECO:0000259" key="5">
    <source>
        <dbReference type="Pfam" id="PF14379"/>
    </source>
</evidence>
<dbReference type="NCBIfam" id="TIGR01557">
    <property type="entry name" value="myb_SHAQKYF"/>
    <property type="match status" value="1"/>
</dbReference>
<keyword evidence="7" id="KW-1185">Reference proteome</keyword>
<dbReference type="AlphaFoldDB" id="A0A9D5HVL1"/>
<dbReference type="InterPro" id="IPR006447">
    <property type="entry name" value="Myb_dom_plants"/>
</dbReference>
<keyword evidence="3" id="KW-0539">Nucleus</keyword>
<dbReference type="InterPro" id="IPR009057">
    <property type="entry name" value="Homeodomain-like_sf"/>
</dbReference>